<evidence type="ECO:0000256" key="1">
    <source>
        <dbReference type="SAM" id="MobiDB-lite"/>
    </source>
</evidence>
<accession>A0ABQ9ILU0</accession>
<keyword evidence="3" id="KW-1185">Reference proteome</keyword>
<protein>
    <submittedName>
        <fullName evidence="2">Uncharacterized protein</fullName>
    </submittedName>
</protein>
<dbReference type="EMBL" id="JARBHB010000001">
    <property type="protein sequence ID" value="KAJ8897442.1"/>
    <property type="molecule type" value="Genomic_DNA"/>
</dbReference>
<name>A0ABQ9ILU0_9NEOP</name>
<gene>
    <name evidence="2" type="ORF">PR048_002788</name>
</gene>
<reference evidence="2 3" key="1">
    <citation type="submission" date="2023-02" db="EMBL/GenBank/DDBJ databases">
        <title>LHISI_Scaffold_Assembly.</title>
        <authorList>
            <person name="Stuart O.P."/>
            <person name="Cleave R."/>
            <person name="Magrath M.J.L."/>
            <person name="Mikheyev A.S."/>
        </authorList>
    </citation>
    <scope>NUCLEOTIDE SEQUENCE [LARGE SCALE GENOMIC DNA]</scope>
    <source>
        <strain evidence="2">Daus_M_001</strain>
        <tissue evidence="2">Leg muscle</tissue>
    </source>
</reference>
<organism evidence="2 3">
    <name type="scientific">Dryococelus australis</name>
    <dbReference type="NCBI Taxonomy" id="614101"/>
    <lineage>
        <taxon>Eukaryota</taxon>
        <taxon>Metazoa</taxon>
        <taxon>Ecdysozoa</taxon>
        <taxon>Arthropoda</taxon>
        <taxon>Hexapoda</taxon>
        <taxon>Insecta</taxon>
        <taxon>Pterygota</taxon>
        <taxon>Neoptera</taxon>
        <taxon>Polyneoptera</taxon>
        <taxon>Phasmatodea</taxon>
        <taxon>Verophasmatodea</taxon>
        <taxon>Anareolatae</taxon>
        <taxon>Phasmatidae</taxon>
        <taxon>Eurycanthinae</taxon>
        <taxon>Dryococelus</taxon>
    </lineage>
</organism>
<dbReference type="Proteomes" id="UP001159363">
    <property type="component" value="Chromosome 1"/>
</dbReference>
<comment type="caution">
    <text evidence="2">The sequence shown here is derived from an EMBL/GenBank/DDBJ whole genome shotgun (WGS) entry which is preliminary data.</text>
</comment>
<evidence type="ECO:0000313" key="2">
    <source>
        <dbReference type="EMBL" id="KAJ8897442.1"/>
    </source>
</evidence>
<sequence length="422" mass="47017">MSGTTEVTANTLLNMSCHSVMEQISDAGQRYGLTLQVPENLCAYRASMGNPVMIDDYFDKLSETTKKLNIQDNLKDYIWNVVETGFMYVFFLDSTDGSPTPMLLLMDSHGAHIKPQVIELGKTVIPKEKLVPSLLVEHPVPEEVVPSDANPRPMTAETNPGIQIPPSPVDNILKLPTAGPRKEPTRGRVRPNPKAKLTTENTPTVHQTVNKQRPLKRQKVEVHHAAPGLSGVQHRGKTTKKKKTNVCVSSARPTVDDDDWKCGICNERFSKDKKVKNGKKRVQCSFCLTPYHELCQSEPERVAQDEKDASTQAVGTESCCRRDAYRCRRRRRSDPAPGADCVSARPTSRRRGRLKKKREKSGAGDRNSTCGRGQGDDARTDRPPAASLRPNHNHESMPRGVIGHWHSRRTPPKRSVALESTQ</sequence>
<evidence type="ECO:0000313" key="3">
    <source>
        <dbReference type="Proteomes" id="UP001159363"/>
    </source>
</evidence>
<proteinExistence type="predicted"/>
<feature type="region of interest" description="Disordered" evidence="1">
    <location>
        <begin position="176"/>
        <end position="218"/>
    </location>
</feature>
<feature type="region of interest" description="Disordered" evidence="1">
    <location>
        <begin position="331"/>
        <end position="422"/>
    </location>
</feature>
<feature type="compositionally biased region" description="Basic residues" evidence="1">
    <location>
        <begin position="347"/>
        <end position="359"/>
    </location>
</feature>
<feature type="compositionally biased region" description="Polar residues" evidence="1">
    <location>
        <begin position="198"/>
        <end position="211"/>
    </location>
</feature>